<sequence length="204" mass="22604">MARKLKTYQTSIGFFDLAVAAPSMKAALEIWGADSNLFHQGFAEETDDPAIVSATIAHSGIVLRRAVGTNGAFKETSELPKGLAAGKKVSIPRKRVAPQAKATKVDNAEARRAAAIFDKQQRKREADQRKEERARIKERERKAAQVASAQVAFDAAEQEHDARDAAIQAERDEIDNRTEAERRRWEQQREKLGAALRRAKKGGD</sequence>
<dbReference type="EMBL" id="LVYV01000056">
    <property type="protein sequence ID" value="KZD20418.1"/>
    <property type="molecule type" value="Genomic_DNA"/>
</dbReference>
<organism evidence="2 3">
    <name type="scientific">Tardiphaga robiniae</name>
    <dbReference type="NCBI Taxonomy" id="943830"/>
    <lineage>
        <taxon>Bacteria</taxon>
        <taxon>Pseudomonadati</taxon>
        <taxon>Pseudomonadota</taxon>
        <taxon>Alphaproteobacteria</taxon>
        <taxon>Hyphomicrobiales</taxon>
        <taxon>Nitrobacteraceae</taxon>
        <taxon>Tardiphaga</taxon>
    </lineage>
</organism>
<proteinExistence type="predicted"/>
<evidence type="ECO:0000256" key="1">
    <source>
        <dbReference type="SAM" id="MobiDB-lite"/>
    </source>
</evidence>
<comment type="caution">
    <text evidence="2">The sequence shown here is derived from an EMBL/GenBank/DDBJ whole genome shotgun (WGS) entry which is preliminary data.</text>
</comment>
<evidence type="ECO:0000313" key="2">
    <source>
        <dbReference type="EMBL" id="KZD20418.1"/>
    </source>
</evidence>
<reference evidence="2 3" key="1">
    <citation type="submission" date="2016-03" db="EMBL/GenBank/DDBJ databases">
        <title>Microsymbionts genomes from the relict species Vavilovia formosa (Stev.) Fed.</title>
        <authorList>
            <person name="Kopat V."/>
            <person name="Chirak E."/>
            <person name="Kimeklis A."/>
            <person name="Andronov E."/>
        </authorList>
    </citation>
    <scope>NUCLEOTIDE SEQUENCE [LARGE SCALE GENOMIC DNA]</scope>
    <source>
        <strain evidence="2 3">Vaf07</strain>
    </source>
</reference>
<feature type="compositionally biased region" description="Basic and acidic residues" evidence="1">
    <location>
        <begin position="157"/>
        <end position="188"/>
    </location>
</feature>
<dbReference type="RefSeq" id="WP_068738784.1">
    <property type="nucleotide sequence ID" value="NZ_LVYV01000056.1"/>
</dbReference>
<dbReference type="Proteomes" id="UP000076574">
    <property type="component" value="Unassembled WGS sequence"/>
</dbReference>
<feature type="region of interest" description="Disordered" evidence="1">
    <location>
        <begin position="119"/>
        <end position="188"/>
    </location>
</feature>
<dbReference type="AlphaFoldDB" id="A0A163X4V7"/>
<name>A0A163X4V7_9BRAD</name>
<feature type="compositionally biased region" description="Basic and acidic residues" evidence="1">
    <location>
        <begin position="119"/>
        <end position="143"/>
    </location>
</feature>
<dbReference type="OrthoDB" id="7478510at2"/>
<dbReference type="STRING" id="943830.A4A58_19515"/>
<evidence type="ECO:0000313" key="3">
    <source>
        <dbReference type="Proteomes" id="UP000076574"/>
    </source>
</evidence>
<keyword evidence="3" id="KW-1185">Reference proteome</keyword>
<gene>
    <name evidence="2" type="ORF">A4A58_19515</name>
</gene>
<protein>
    <submittedName>
        <fullName evidence="2">Cell envelope biogenesis protein TolA</fullName>
    </submittedName>
</protein>
<accession>A0A163X4V7</accession>